<feature type="region of interest" description="Disordered" evidence="9">
    <location>
        <begin position="45"/>
        <end position="64"/>
    </location>
</feature>
<feature type="compositionally biased region" description="Basic and acidic residues" evidence="9">
    <location>
        <begin position="225"/>
        <end position="241"/>
    </location>
</feature>
<accession>A0A8J5FJT3</accession>
<dbReference type="SMART" id="SM00382">
    <property type="entry name" value="AAA"/>
    <property type="match status" value="1"/>
</dbReference>
<evidence type="ECO:0000256" key="1">
    <source>
        <dbReference type="ARBA" id="ARBA00022723"/>
    </source>
</evidence>
<keyword evidence="5" id="KW-0067">ATP-binding</keyword>
<feature type="region of interest" description="Disordered" evidence="9">
    <location>
        <begin position="116"/>
        <end position="141"/>
    </location>
</feature>
<comment type="caution">
    <text evidence="11">The sequence shown here is derived from an EMBL/GenBank/DDBJ whole genome shotgun (WGS) entry which is preliminary data.</text>
</comment>
<dbReference type="Gene3D" id="3.40.50.300">
    <property type="entry name" value="P-loop containing nucleotide triphosphate hydrolases"/>
    <property type="match status" value="1"/>
</dbReference>
<dbReference type="PANTHER" id="PTHR32472">
    <property type="entry name" value="DNA REPAIR PROTEIN RADA"/>
    <property type="match status" value="1"/>
</dbReference>
<sequence>MQSFRSHFLRRKLLVLSGSKSFAGARSLISSFVGARPLISSPVHFRSSSFHSSDRRWEEESRDSPASSVGVEVHKFSTYVDPLEGKIVTMQVADERDDNGGEAEASINTVAAAKVSSGSSSQELNSQETDENKQNSLSYAGVKRKSGKTKSTWVCENCGDIQAQWWGTCPNCQVVGKFKCFVESEVSKSRGAEISEALVSSWLPQESRISTPISLAEVTSGTDQSEWRIPPDRRWEEESRDSPASSVGVEVHKFSTYVDPLEGKIVTMQVADERDDNGGEAEVNINTVAAAKVSSGSSSQELNSQETDENKQNSLSYAGVKRKSGKTKTTWVCEDCGDIQAQWWGTCPNCQVVGKFKCFVESEVSKSRGAEISEALVSSWLPQESRISTPISLAEVTSGTDQSAWRIPLEGHFGLEFCRVLGGGLVPGSLVLIGGDPGVGKSTLLLQIAAILARGFSHGEPAPVVYASGEESIEQIGNRAQRMSITDKDLYLYSNTDIEDILEKITKLSPRALIVDSIQTVYLKGVTGSAGNVMQIKECTSALLRFAKQTNIPVFLSGHVTKTGDIAGPRILEHIVDAVFYMEGDRHTSYRLVRSVKNRFGSTDELGVFEMSEAGLQAVQNPSEIFLSEDFSDSDVLVGRAIAVTLDGSRTFLIEIQLLLIKTFSLKVLIKQAGLKLQDNVIFLNVVGGFELSETAGDLAIAVAICSSFLEFPIPNNVAFIGEVGLGGELRSVPRIDKRLTALAKLGFTKCIIPETANKLPKSLNLDIEIIGCKNLKDVINVVFRKES</sequence>
<keyword evidence="6" id="KW-0346">Stress response</keyword>
<dbReference type="PRINTS" id="PR01874">
    <property type="entry name" value="DNAREPAIRADA"/>
</dbReference>
<dbReference type="Pfam" id="PF13481">
    <property type="entry name" value="AAA_25"/>
    <property type="match status" value="1"/>
</dbReference>
<feature type="region of interest" description="Disordered" evidence="9">
    <location>
        <begin position="217"/>
        <end position="246"/>
    </location>
</feature>
<keyword evidence="12" id="KW-1185">Reference proteome</keyword>
<dbReference type="GO" id="GO:0140664">
    <property type="term" value="F:ATP-dependent DNA damage sensor activity"/>
    <property type="evidence" value="ECO:0007669"/>
    <property type="project" value="InterPro"/>
</dbReference>
<keyword evidence="2" id="KW-0547">Nucleotide-binding</keyword>
<protein>
    <recommendedName>
        <fullName evidence="10">RecA family profile 1 domain-containing protein</fullName>
    </recommendedName>
</protein>
<reference evidence="11 12" key="1">
    <citation type="submission" date="2020-08" db="EMBL/GenBank/DDBJ databases">
        <title>Plant Genome Project.</title>
        <authorList>
            <person name="Zhang R.-G."/>
        </authorList>
    </citation>
    <scope>NUCLEOTIDE SEQUENCE [LARGE SCALE GENOMIC DNA]</scope>
    <source>
        <tissue evidence="11">Rhizome</tissue>
    </source>
</reference>
<dbReference type="InterPro" id="IPR014721">
    <property type="entry name" value="Ribsml_uS5_D2-typ_fold_subgr"/>
</dbReference>
<dbReference type="EMBL" id="JACMSC010000015">
    <property type="protein sequence ID" value="KAG6487148.1"/>
    <property type="molecule type" value="Genomic_DNA"/>
</dbReference>
<keyword evidence="1" id="KW-0479">Metal-binding</keyword>
<dbReference type="SUPFAM" id="SSF52540">
    <property type="entry name" value="P-loop containing nucleoside triphosphate hydrolases"/>
    <property type="match status" value="1"/>
</dbReference>
<evidence type="ECO:0000256" key="2">
    <source>
        <dbReference type="ARBA" id="ARBA00022741"/>
    </source>
</evidence>
<evidence type="ECO:0000256" key="8">
    <source>
        <dbReference type="ARBA" id="ARBA00023204"/>
    </source>
</evidence>
<dbReference type="Pfam" id="PF13541">
    <property type="entry name" value="ChlI"/>
    <property type="match status" value="1"/>
</dbReference>
<feature type="domain" description="RecA family profile 1" evidence="10">
    <location>
        <begin position="406"/>
        <end position="560"/>
    </location>
</feature>
<keyword evidence="8" id="KW-0234">DNA repair</keyword>
<dbReference type="GO" id="GO:0046872">
    <property type="term" value="F:metal ion binding"/>
    <property type="evidence" value="ECO:0007669"/>
    <property type="project" value="UniProtKB-KW"/>
</dbReference>
<gene>
    <name evidence="11" type="ORF">ZIOFF_055731</name>
</gene>
<keyword evidence="7" id="KW-0238">DNA-binding</keyword>
<dbReference type="InterPro" id="IPR020588">
    <property type="entry name" value="RecA_ATP-bd"/>
</dbReference>
<keyword evidence="4" id="KW-0378">Hydrolase</keyword>
<dbReference type="CDD" id="cd01121">
    <property type="entry name" value="RadA_SMS_N"/>
    <property type="match status" value="1"/>
</dbReference>
<dbReference type="InterPro" id="IPR003593">
    <property type="entry name" value="AAA+_ATPase"/>
</dbReference>
<dbReference type="PANTHER" id="PTHR32472:SF10">
    <property type="entry name" value="DNA REPAIR PROTEIN RADA-LIKE PROTEIN"/>
    <property type="match status" value="1"/>
</dbReference>
<dbReference type="Gene3D" id="3.30.230.10">
    <property type="match status" value="1"/>
</dbReference>
<proteinExistence type="predicted"/>
<evidence type="ECO:0000256" key="5">
    <source>
        <dbReference type="ARBA" id="ARBA00022840"/>
    </source>
</evidence>
<evidence type="ECO:0000313" key="11">
    <source>
        <dbReference type="EMBL" id="KAG6487148.1"/>
    </source>
</evidence>
<dbReference type="FunFam" id="3.40.50.300:FF:000050">
    <property type="entry name" value="DNA repair protein RadA"/>
    <property type="match status" value="1"/>
</dbReference>
<organism evidence="11 12">
    <name type="scientific">Zingiber officinale</name>
    <name type="common">Ginger</name>
    <name type="synonym">Amomum zingiber</name>
    <dbReference type="NCBI Taxonomy" id="94328"/>
    <lineage>
        <taxon>Eukaryota</taxon>
        <taxon>Viridiplantae</taxon>
        <taxon>Streptophyta</taxon>
        <taxon>Embryophyta</taxon>
        <taxon>Tracheophyta</taxon>
        <taxon>Spermatophyta</taxon>
        <taxon>Magnoliopsida</taxon>
        <taxon>Liliopsida</taxon>
        <taxon>Zingiberales</taxon>
        <taxon>Zingiberaceae</taxon>
        <taxon>Zingiber</taxon>
    </lineage>
</organism>
<dbReference type="GO" id="GO:0003677">
    <property type="term" value="F:DNA binding"/>
    <property type="evidence" value="ECO:0007669"/>
    <property type="project" value="UniProtKB-KW"/>
</dbReference>
<dbReference type="AlphaFoldDB" id="A0A8J5FJT3"/>
<dbReference type="Proteomes" id="UP000734854">
    <property type="component" value="Unassembled WGS sequence"/>
</dbReference>
<keyword evidence="3" id="KW-0227">DNA damage</keyword>
<dbReference type="SUPFAM" id="SSF54211">
    <property type="entry name" value="Ribosomal protein S5 domain 2-like"/>
    <property type="match status" value="1"/>
</dbReference>
<evidence type="ECO:0000256" key="7">
    <source>
        <dbReference type="ARBA" id="ARBA00023125"/>
    </source>
</evidence>
<feature type="compositionally biased region" description="Basic and acidic residues" evidence="9">
    <location>
        <begin position="52"/>
        <end position="63"/>
    </location>
</feature>
<name>A0A8J5FJT3_ZINOF</name>
<dbReference type="FunFam" id="3.30.230.10:FF:000053">
    <property type="entry name" value="DNA repair protein radA isogeny"/>
    <property type="match status" value="1"/>
</dbReference>
<evidence type="ECO:0000313" key="12">
    <source>
        <dbReference type="Proteomes" id="UP000734854"/>
    </source>
</evidence>
<evidence type="ECO:0000256" key="4">
    <source>
        <dbReference type="ARBA" id="ARBA00022801"/>
    </source>
</evidence>
<evidence type="ECO:0000259" key="10">
    <source>
        <dbReference type="PROSITE" id="PS50162"/>
    </source>
</evidence>
<dbReference type="GO" id="GO:0000725">
    <property type="term" value="P:recombinational repair"/>
    <property type="evidence" value="ECO:0007669"/>
    <property type="project" value="TreeGrafter"/>
</dbReference>
<dbReference type="GO" id="GO:0016787">
    <property type="term" value="F:hydrolase activity"/>
    <property type="evidence" value="ECO:0007669"/>
    <property type="project" value="UniProtKB-KW"/>
</dbReference>
<dbReference type="PROSITE" id="PS50162">
    <property type="entry name" value="RECA_2"/>
    <property type="match status" value="1"/>
</dbReference>
<dbReference type="InterPro" id="IPR027417">
    <property type="entry name" value="P-loop_NTPase"/>
</dbReference>
<dbReference type="GO" id="GO:0005524">
    <property type="term" value="F:ATP binding"/>
    <property type="evidence" value="ECO:0007669"/>
    <property type="project" value="UniProtKB-KW"/>
</dbReference>
<feature type="region of interest" description="Disordered" evidence="9">
    <location>
        <begin position="294"/>
        <end position="316"/>
    </location>
</feature>
<evidence type="ECO:0000256" key="9">
    <source>
        <dbReference type="SAM" id="MobiDB-lite"/>
    </source>
</evidence>
<evidence type="ECO:0000256" key="3">
    <source>
        <dbReference type="ARBA" id="ARBA00022763"/>
    </source>
</evidence>
<dbReference type="InterPro" id="IPR020568">
    <property type="entry name" value="Ribosomal_Su5_D2-typ_SF"/>
</dbReference>
<evidence type="ECO:0000256" key="6">
    <source>
        <dbReference type="ARBA" id="ARBA00023016"/>
    </source>
</evidence>